<feature type="domain" description="Solute-binding protein family 5" evidence="5">
    <location>
        <begin position="87"/>
        <end position="481"/>
    </location>
</feature>
<sequence length="582" mass="65084">MIYLKRTVALLFAGILLFSCGGENKEKESKEDGVVSDSKSQGATFNLALSENIQGFDPIKVVDGFSFQVLGQIYEGLLKFNEKDLSLEPLIAESWEVSEDGLTYIFKLKKGVYFHDNPCFENGKGRELVASDVKYSLERTCSNVSGNYGYSFFKNSLVGAIAFHDNEDVNEIEGIKIIDDNTIEISLVKPSTNFLNTLAVINTAIVPKEAFENKSDCFIGTGPFKYESHNEKEFKTTLVKNENYHITDKEGKKLPYLDKVVVYYVSNSQEKLEMFQEGKLDVIVDLPSASIKTVVENQISDFEAKPPKYVLGRYPELVTSYLQLNTMVEPLNNVKVRQAIAMCINKTKIVDVVLNGEAYGPANNGIVPPAIKGYDYESIVGLEYNVEKAKQLLAEAGYKNGEGFPTLKLYNAGKESQALRVGLEIQKEFRTSLNINVEIVSVSFAEKIAAEAKGEAHMSIAAWLADFPTPDNFLSIAYGATVPSSMEESSYPNASRYTNKEFDKLYELAVSTMDEGQRNEICLKAEQLMINEAPIVPLWYNENYRLLQSNISGYQPSIMHIQNLIHVKKTPKSENTQDEESK</sequence>
<dbReference type="RefSeq" id="WP_147101858.1">
    <property type="nucleotide sequence ID" value="NZ_VOOS01000006.1"/>
</dbReference>
<comment type="caution">
    <text evidence="6">The sequence shown here is derived from an EMBL/GenBank/DDBJ whole genome shotgun (WGS) entry which is preliminary data.</text>
</comment>
<dbReference type="Gene3D" id="3.40.190.10">
    <property type="entry name" value="Periplasmic binding protein-like II"/>
    <property type="match status" value="1"/>
</dbReference>
<dbReference type="Proteomes" id="UP000321721">
    <property type="component" value="Unassembled WGS sequence"/>
</dbReference>
<reference evidence="6 7" key="1">
    <citation type="submission" date="2019-08" db="EMBL/GenBank/DDBJ databases">
        <title>Genome of Vicingus serpentipes NCIMB 15042.</title>
        <authorList>
            <person name="Bowman J.P."/>
        </authorList>
    </citation>
    <scope>NUCLEOTIDE SEQUENCE [LARGE SCALE GENOMIC DNA]</scope>
    <source>
        <strain evidence="6 7">NCIMB 15042</strain>
    </source>
</reference>
<evidence type="ECO:0000256" key="2">
    <source>
        <dbReference type="ARBA" id="ARBA00005695"/>
    </source>
</evidence>
<dbReference type="PANTHER" id="PTHR30290:SF10">
    <property type="entry name" value="PERIPLASMIC OLIGOPEPTIDE-BINDING PROTEIN-RELATED"/>
    <property type="match status" value="1"/>
</dbReference>
<dbReference type="PIRSF" id="PIRSF002741">
    <property type="entry name" value="MppA"/>
    <property type="match status" value="1"/>
</dbReference>
<gene>
    <name evidence="6" type="ORF">FRY74_11790</name>
</gene>
<dbReference type="PROSITE" id="PS51257">
    <property type="entry name" value="PROKAR_LIPOPROTEIN"/>
    <property type="match status" value="1"/>
</dbReference>
<evidence type="ECO:0000313" key="6">
    <source>
        <dbReference type="EMBL" id="TXB63929.1"/>
    </source>
</evidence>
<organism evidence="6 7">
    <name type="scientific">Vicingus serpentipes</name>
    <dbReference type="NCBI Taxonomy" id="1926625"/>
    <lineage>
        <taxon>Bacteria</taxon>
        <taxon>Pseudomonadati</taxon>
        <taxon>Bacteroidota</taxon>
        <taxon>Flavobacteriia</taxon>
        <taxon>Flavobacteriales</taxon>
        <taxon>Vicingaceae</taxon>
        <taxon>Vicingus</taxon>
    </lineage>
</organism>
<dbReference type="GO" id="GO:1904680">
    <property type="term" value="F:peptide transmembrane transporter activity"/>
    <property type="evidence" value="ECO:0007669"/>
    <property type="project" value="TreeGrafter"/>
</dbReference>
<dbReference type="EMBL" id="VOOS01000006">
    <property type="protein sequence ID" value="TXB63929.1"/>
    <property type="molecule type" value="Genomic_DNA"/>
</dbReference>
<evidence type="ECO:0000256" key="4">
    <source>
        <dbReference type="ARBA" id="ARBA00022729"/>
    </source>
</evidence>
<name>A0A5C6RPL4_9FLAO</name>
<keyword evidence="4" id="KW-0732">Signal</keyword>
<keyword evidence="7" id="KW-1185">Reference proteome</keyword>
<dbReference type="Pfam" id="PF00496">
    <property type="entry name" value="SBP_bac_5"/>
    <property type="match status" value="1"/>
</dbReference>
<evidence type="ECO:0000259" key="5">
    <source>
        <dbReference type="Pfam" id="PF00496"/>
    </source>
</evidence>
<evidence type="ECO:0000256" key="3">
    <source>
        <dbReference type="ARBA" id="ARBA00022448"/>
    </source>
</evidence>
<dbReference type="GO" id="GO:0030288">
    <property type="term" value="C:outer membrane-bounded periplasmic space"/>
    <property type="evidence" value="ECO:0007669"/>
    <property type="project" value="UniProtKB-ARBA"/>
</dbReference>
<comment type="similarity">
    <text evidence="2">Belongs to the bacterial solute-binding protein 5 family.</text>
</comment>
<evidence type="ECO:0000256" key="1">
    <source>
        <dbReference type="ARBA" id="ARBA00004196"/>
    </source>
</evidence>
<dbReference type="PANTHER" id="PTHR30290">
    <property type="entry name" value="PERIPLASMIC BINDING COMPONENT OF ABC TRANSPORTER"/>
    <property type="match status" value="1"/>
</dbReference>
<dbReference type="GO" id="GO:0015833">
    <property type="term" value="P:peptide transport"/>
    <property type="evidence" value="ECO:0007669"/>
    <property type="project" value="TreeGrafter"/>
</dbReference>
<dbReference type="InterPro" id="IPR039424">
    <property type="entry name" value="SBP_5"/>
</dbReference>
<dbReference type="SUPFAM" id="SSF53850">
    <property type="entry name" value="Periplasmic binding protein-like II"/>
    <property type="match status" value="1"/>
</dbReference>
<dbReference type="AlphaFoldDB" id="A0A5C6RPL4"/>
<dbReference type="OrthoDB" id="9772924at2"/>
<protein>
    <submittedName>
        <fullName evidence="6">ABC transporter substrate-binding protein</fullName>
    </submittedName>
</protein>
<keyword evidence="3" id="KW-0813">Transport</keyword>
<dbReference type="GO" id="GO:0043190">
    <property type="term" value="C:ATP-binding cassette (ABC) transporter complex"/>
    <property type="evidence" value="ECO:0007669"/>
    <property type="project" value="InterPro"/>
</dbReference>
<proteinExistence type="inferred from homology"/>
<dbReference type="CDD" id="cd00995">
    <property type="entry name" value="PBP2_NikA_DppA_OppA_like"/>
    <property type="match status" value="1"/>
</dbReference>
<comment type="subcellular location">
    <subcellularLocation>
        <location evidence="1">Cell envelope</location>
    </subcellularLocation>
</comment>
<dbReference type="InterPro" id="IPR000914">
    <property type="entry name" value="SBP_5_dom"/>
</dbReference>
<dbReference type="Gene3D" id="3.90.76.10">
    <property type="entry name" value="Dipeptide-binding Protein, Domain 1"/>
    <property type="match status" value="1"/>
</dbReference>
<evidence type="ECO:0000313" key="7">
    <source>
        <dbReference type="Proteomes" id="UP000321721"/>
    </source>
</evidence>
<dbReference type="Gene3D" id="3.10.105.10">
    <property type="entry name" value="Dipeptide-binding Protein, Domain 3"/>
    <property type="match status" value="1"/>
</dbReference>
<accession>A0A5C6RPL4</accession>
<dbReference type="InterPro" id="IPR030678">
    <property type="entry name" value="Peptide/Ni-bd"/>
</dbReference>